<evidence type="ECO:0000313" key="2">
    <source>
        <dbReference type="EMBL" id="KAK4496302.1"/>
    </source>
</evidence>
<protein>
    <submittedName>
        <fullName evidence="2">Uncharacterized protein</fullName>
    </submittedName>
</protein>
<dbReference type="EMBL" id="JAXOVC010000010">
    <property type="protein sequence ID" value="KAK4496302.1"/>
    <property type="molecule type" value="Genomic_DNA"/>
</dbReference>
<proteinExistence type="predicted"/>
<reference evidence="2 3" key="1">
    <citation type="journal article" date="2023" name="G3 (Bethesda)">
        <title>A chromosome-level genome assembly of Zasmidium syzygii isolated from banana leaves.</title>
        <authorList>
            <person name="van Westerhoven A.C."/>
            <person name="Mehrabi R."/>
            <person name="Talebi R."/>
            <person name="Steentjes M.B.F."/>
            <person name="Corcolon B."/>
            <person name="Chong P.A."/>
            <person name="Kema G.H.J."/>
            <person name="Seidl M.F."/>
        </authorList>
    </citation>
    <scope>NUCLEOTIDE SEQUENCE [LARGE SCALE GENOMIC DNA]</scope>
    <source>
        <strain evidence="2 3">P124</strain>
    </source>
</reference>
<organism evidence="2 3">
    <name type="scientific">Zasmidium cellare</name>
    <name type="common">Wine cellar mold</name>
    <name type="synonym">Racodium cellare</name>
    <dbReference type="NCBI Taxonomy" id="395010"/>
    <lineage>
        <taxon>Eukaryota</taxon>
        <taxon>Fungi</taxon>
        <taxon>Dikarya</taxon>
        <taxon>Ascomycota</taxon>
        <taxon>Pezizomycotina</taxon>
        <taxon>Dothideomycetes</taxon>
        <taxon>Dothideomycetidae</taxon>
        <taxon>Mycosphaerellales</taxon>
        <taxon>Mycosphaerellaceae</taxon>
        <taxon>Zasmidium</taxon>
    </lineage>
</organism>
<dbReference type="Proteomes" id="UP001305779">
    <property type="component" value="Unassembled WGS sequence"/>
</dbReference>
<comment type="caution">
    <text evidence="2">The sequence shown here is derived from an EMBL/GenBank/DDBJ whole genome shotgun (WGS) entry which is preliminary data.</text>
</comment>
<feature type="signal peptide" evidence="1">
    <location>
        <begin position="1"/>
        <end position="17"/>
    </location>
</feature>
<gene>
    <name evidence="2" type="ORF">PRZ48_012282</name>
</gene>
<accession>A0ABR0E4E0</accession>
<feature type="chain" id="PRO_5045635932" evidence="1">
    <location>
        <begin position="18"/>
        <end position="115"/>
    </location>
</feature>
<evidence type="ECO:0000256" key="1">
    <source>
        <dbReference type="SAM" id="SignalP"/>
    </source>
</evidence>
<keyword evidence="1" id="KW-0732">Signal</keyword>
<name>A0ABR0E4E0_ZASCE</name>
<evidence type="ECO:0000313" key="3">
    <source>
        <dbReference type="Proteomes" id="UP001305779"/>
    </source>
</evidence>
<sequence>MHASQALLLAVAGLAAAQSSTSSAAAGTSSAAGTSGCGTQIDSIISSCLGTTQAQLDACATNDWDCMCEQSNNVLTCYNNCMSDPRRNGVEQQNVSWCNAAKAYVRPQLSNQPEL</sequence>
<keyword evidence="3" id="KW-1185">Reference proteome</keyword>